<evidence type="ECO:0000256" key="1">
    <source>
        <dbReference type="SAM" id="SignalP"/>
    </source>
</evidence>
<sequence length="162" mass="19009">MKKKFTNIFAILFLGLVLSCQSVDKQEKPENLIPEDKMVDLLTDLLRLDAAENYSSIEFKKRKINTKDLIFETYKVDSLQFVESSRYYAEDFKVNKRIYDSVQTRFEEEKKYFDSLVKVDTQQKADEKNKDNLTIKPITETSDVKEKKLQLTTSKDSIKSKP</sequence>
<dbReference type="Pfam" id="PF14129">
    <property type="entry name" value="DUF4296"/>
    <property type="match status" value="1"/>
</dbReference>
<keyword evidence="1" id="KW-0732">Signal</keyword>
<name>A0A1M6GXX2_9FLAO</name>
<gene>
    <name evidence="3" type="ORF">SAMN04488096_10910</name>
</gene>
<feature type="signal peptide" evidence="1">
    <location>
        <begin position="1"/>
        <end position="25"/>
    </location>
</feature>
<reference evidence="3 4" key="1">
    <citation type="submission" date="2016-11" db="EMBL/GenBank/DDBJ databases">
        <authorList>
            <person name="Jaros S."/>
            <person name="Januszkiewicz K."/>
            <person name="Wedrychowicz H."/>
        </authorList>
    </citation>
    <scope>NUCLEOTIDE SEQUENCE [LARGE SCALE GENOMIC DNA]</scope>
    <source>
        <strain evidence="3 4">DSM 21425</strain>
    </source>
</reference>
<dbReference type="AlphaFoldDB" id="A0A1M6GXX2"/>
<dbReference type="OrthoDB" id="1525222at2"/>
<keyword evidence="4" id="KW-1185">Reference proteome</keyword>
<evidence type="ECO:0000259" key="2">
    <source>
        <dbReference type="Pfam" id="PF14129"/>
    </source>
</evidence>
<dbReference type="Proteomes" id="UP000184225">
    <property type="component" value="Unassembled WGS sequence"/>
</dbReference>
<dbReference type="PROSITE" id="PS51257">
    <property type="entry name" value="PROKAR_LIPOPROTEIN"/>
    <property type="match status" value="1"/>
</dbReference>
<dbReference type="EMBL" id="FQYY01000009">
    <property type="protein sequence ID" value="SHJ14774.1"/>
    <property type="molecule type" value="Genomic_DNA"/>
</dbReference>
<dbReference type="STRING" id="579105.SAMN04488096_10910"/>
<organism evidence="3 4">
    <name type="scientific">Mesonia phycicola</name>
    <dbReference type="NCBI Taxonomy" id="579105"/>
    <lineage>
        <taxon>Bacteria</taxon>
        <taxon>Pseudomonadati</taxon>
        <taxon>Bacteroidota</taxon>
        <taxon>Flavobacteriia</taxon>
        <taxon>Flavobacteriales</taxon>
        <taxon>Flavobacteriaceae</taxon>
        <taxon>Mesonia</taxon>
    </lineage>
</organism>
<proteinExistence type="predicted"/>
<feature type="domain" description="DUF4296" evidence="2">
    <location>
        <begin position="29"/>
        <end position="111"/>
    </location>
</feature>
<evidence type="ECO:0000313" key="3">
    <source>
        <dbReference type="EMBL" id="SHJ14774.1"/>
    </source>
</evidence>
<evidence type="ECO:0000313" key="4">
    <source>
        <dbReference type="Proteomes" id="UP000184225"/>
    </source>
</evidence>
<protein>
    <recommendedName>
        <fullName evidence="2">DUF4296 domain-containing protein</fullName>
    </recommendedName>
</protein>
<accession>A0A1M6GXX2</accession>
<dbReference type="RefSeq" id="WP_073152885.1">
    <property type="nucleotide sequence ID" value="NZ_FQYY01000009.1"/>
</dbReference>
<feature type="chain" id="PRO_5012951810" description="DUF4296 domain-containing protein" evidence="1">
    <location>
        <begin position="26"/>
        <end position="162"/>
    </location>
</feature>
<dbReference type="InterPro" id="IPR025381">
    <property type="entry name" value="DUF4296"/>
</dbReference>